<name>A0A317PPL9_9HYPH</name>
<comment type="caution">
    <text evidence="2">The sequence shown here is derived from an EMBL/GenBank/DDBJ whole genome shotgun (WGS) entry which is preliminary data.</text>
</comment>
<dbReference type="RefSeq" id="WP_110029948.1">
    <property type="nucleotide sequence ID" value="NZ_QGTR01000001.1"/>
</dbReference>
<accession>A0A317PPL9</accession>
<gene>
    <name evidence="2" type="ORF">DFR52_10153</name>
</gene>
<evidence type="ECO:0000313" key="2">
    <source>
        <dbReference type="EMBL" id="PWW03373.1"/>
    </source>
</evidence>
<keyword evidence="3" id="KW-1185">Reference proteome</keyword>
<dbReference type="OrthoDB" id="6848220at2"/>
<proteinExistence type="predicted"/>
<dbReference type="Proteomes" id="UP000246352">
    <property type="component" value="Unassembled WGS sequence"/>
</dbReference>
<feature type="chain" id="PRO_5016388431" evidence="1">
    <location>
        <begin position="26"/>
        <end position="377"/>
    </location>
</feature>
<sequence length="377" mass="38454">MSVSIHPSATAPTARAALLRTSALALVLASLPLAAGSAATFQVTPSEEPSPGIVTFSGTPTGISADGRIVVGSYVGPAYWDSTGVRTDLPSAGVLGSAVAVNADGTIIVGGAFQYSTENTIALKWVDGETEVLPDFGGGSQALGVSGDGSSVVGYAAGEGNQVAVRWDAEGINILDHLTGETEAMARGVSADGSVIVGYAIDESYNRTAVYWDSSDIIHSLAFLDSGNNADLDSLKNADAVAASNNGSVIVGSAFEAGTKYAVYWDAARDVHRLALADGMTSARATAVNGDGSVIVGTGQNFYFDGIFLHDTQSGFRWTQDDGVISVGDWLRNNGVDVAVDIAKTAIGVSADGDVVVGQSQNGMHISRGFRTPAPAS</sequence>
<reference evidence="2 3" key="1">
    <citation type="submission" date="2018-05" db="EMBL/GenBank/DDBJ databases">
        <title>Genomic Encyclopedia of Type Strains, Phase IV (KMG-IV): sequencing the most valuable type-strain genomes for metagenomic binning, comparative biology and taxonomic classification.</title>
        <authorList>
            <person name="Goeker M."/>
        </authorList>
    </citation>
    <scope>NUCLEOTIDE SEQUENCE [LARGE SCALE GENOMIC DNA]</scope>
    <source>
        <strain evidence="2 3">DSM 16791</strain>
    </source>
</reference>
<evidence type="ECO:0000313" key="3">
    <source>
        <dbReference type="Proteomes" id="UP000246352"/>
    </source>
</evidence>
<feature type="signal peptide" evidence="1">
    <location>
        <begin position="1"/>
        <end position="25"/>
    </location>
</feature>
<dbReference type="EMBL" id="QGTR01000001">
    <property type="protein sequence ID" value="PWW03373.1"/>
    <property type="molecule type" value="Genomic_DNA"/>
</dbReference>
<evidence type="ECO:0000256" key="1">
    <source>
        <dbReference type="SAM" id="SignalP"/>
    </source>
</evidence>
<dbReference type="AlphaFoldDB" id="A0A317PPL9"/>
<keyword evidence="1" id="KW-0732">Signal</keyword>
<organism evidence="2 3">
    <name type="scientific">Hoeflea marina</name>
    <dbReference type="NCBI Taxonomy" id="274592"/>
    <lineage>
        <taxon>Bacteria</taxon>
        <taxon>Pseudomonadati</taxon>
        <taxon>Pseudomonadota</taxon>
        <taxon>Alphaproteobacteria</taxon>
        <taxon>Hyphomicrobiales</taxon>
        <taxon>Rhizobiaceae</taxon>
        <taxon>Hoeflea</taxon>
    </lineage>
</organism>
<dbReference type="SUPFAM" id="SSF63829">
    <property type="entry name" value="Calcium-dependent phosphotriesterase"/>
    <property type="match status" value="1"/>
</dbReference>
<protein>
    <submittedName>
        <fullName evidence="2">Putative membrane protein</fullName>
    </submittedName>
</protein>